<evidence type="ECO:0000313" key="2">
    <source>
        <dbReference type="EMBL" id="KLJ10400.1"/>
    </source>
</evidence>
<evidence type="ECO:0000313" key="3">
    <source>
        <dbReference type="Proteomes" id="UP000053573"/>
    </source>
</evidence>
<accession>A0A0H1BGF0</accession>
<dbReference type="OrthoDB" id="5372935at2759"/>
<comment type="caution">
    <text evidence="2">The sequence shown here is derived from an EMBL/GenBank/DDBJ whole genome shotgun (WGS) entry which is preliminary data.</text>
</comment>
<dbReference type="Proteomes" id="UP000053573">
    <property type="component" value="Unassembled WGS sequence"/>
</dbReference>
<dbReference type="InterPro" id="IPR038883">
    <property type="entry name" value="AN11006-like"/>
</dbReference>
<organism evidence="2 3">
    <name type="scientific">Blastomyces silverae</name>
    <dbReference type="NCBI Taxonomy" id="2060906"/>
    <lineage>
        <taxon>Eukaryota</taxon>
        <taxon>Fungi</taxon>
        <taxon>Dikarya</taxon>
        <taxon>Ascomycota</taxon>
        <taxon>Pezizomycotina</taxon>
        <taxon>Eurotiomycetes</taxon>
        <taxon>Eurotiomycetidae</taxon>
        <taxon>Onygenales</taxon>
        <taxon>Ajellomycetaceae</taxon>
        <taxon>Blastomyces</taxon>
    </lineage>
</organism>
<dbReference type="EMBL" id="LDEV01002053">
    <property type="protein sequence ID" value="KLJ10400.1"/>
    <property type="molecule type" value="Genomic_DNA"/>
</dbReference>
<dbReference type="AlphaFoldDB" id="A0A0H1BGF0"/>
<proteinExistence type="predicted"/>
<dbReference type="PANTHER" id="PTHR42085">
    <property type="entry name" value="F-BOX DOMAIN-CONTAINING PROTEIN"/>
    <property type="match status" value="1"/>
</dbReference>
<sequence length="416" mass="48283">MTFNRIYTLPAVERHQRPPLLRLSRELRDIIYTFTLIEPRKWARRHNAFCPFSQRNGDLPETAPFVTYSTLCRCARRRAVGLLLANRQINTEASPIFWRENIFTFDTAETFVANVGHGMADKDRNLIRHVIITEPLRGITIQHQPCVSIVHEAWKHLRACRNLRTLKVDCSMIVSSAYILNLPSTHNFLESFTLCQLSRFAKVSNRRHGSMKGVLVAEISQELSLELRQQEEVVAAARTEFGRLTARAINSLEFTSIVPVGWFPRYYIVSASLDQATCDHRFAYANGAEMVIPIYGLRNSKATSMAHARERRFHETSCKMHGLPTMQEARAVRLAKEARKKRDHESRRRYEAAVEKYGVEMRWRKRPRRIEADPGIIDRCVKRQMKAQERSRTLRRTAERSRKRIALTHGSDGIWK</sequence>
<protein>
    <submittedName>
        <fullName evidence="2">Uncharacterized protein</fullName>
    </submittedName>
</protein>
<feature type="region of interest" description="Disordered" evidence="1">
    <location>
        <begin position="387"/>
        <end position="416"/>
    </location>
</feature>
<name>A0A0H1BGF0_9EURO</name>
<feature type="compositionally biased region" description="Basic and acidic residues" evidence="1">
    <location>
        <begin position="387"/>
        <end position="400"/>
    </location>
</feature>
<gene>
    <name evidence="2" type="ORF">EMPG_14213</name>
</gene>
<dbReference type="PANTHER" id="PTHR42085:SF2">
    <property type="entry name" value="F-BOX DOMAIN-CONTAINING PROTEIN"/>
    <property type="match status" value="1"/>
</dbReference>
<keyword evidence="3" id="KW-1185">Reference proteome</keyword>
<reference evidence="3" key="1">
    <citation type="journal article" date="2015" name="PLoS Genet.">
        <title>The dynamic genome and transcriptome of the human fungal pathogen Blastomyces and close relative Emmonsia.</title>
        <authorList>
            <person name="Munoz J.F."/>
            <person name="Gauthier G.M."/>
            <person name="Desjardins C.A."/>
            <person name="Gallo J.E."/>
            <person name="Holder J."/>
            <person name="Sullivan T.D."/>
            <person name="Marty A.J."/>
            <person name="Carmen J.C."/>
            <person name="Chen Z."/>
            <person name="Ding L."/>
            <person name="Gujja S."/>
            <person name="Magrini V."/>
            <person name="Misas E."/>
            <person name="Mitreva M."/>
            <person name="Priest M."/>
            <person name="Saif S."/>
            <person name="Whiston E.A."/>
            <person name="Young S."/>
            <person name="Zeng Q."/>
            <person name="Goldman W.E."/>
            <person name="Mardis E.R."/>
            <person name="Taylor J.W."/>
            <person name="McEwen J.G."/>
            <person name="Clay O.K."/>
            <person name="Klein B.S."/>
            <person name="Cuomo C.A."/>
        </authorList>
    </citation>
    <scope>NUCLEOTIDE SEQUENCE [LARGE SCALE GENOMIC DNA]</scope>
    <source>
        <strain evidence="3">UAMH 139</strain>
    </source>
</reference>
<dbReference type="STRING" id="2060906.A0A0H1BGF0"/>
<evidence type="ECO:0000256" key="1">
    <source>
        <dbReference type="SAM" id="MobiDB-lite"/>
    </source>
</evidence>